<sequence length="83" mass="9293">MTRVIVDGWVRSGRDMKSDVNTVLALLWPRIQTRSRGAARRQSTLEKSRKACDVAIRLCASLPAGSLCRSHASHIHGITSRHW</sequence>
<dbReference type="SMR" id="A0A482WP13"/>
<protein>
    <submittedName>
        <fullName evidence="1">Uncharacterized protein</fullName>
    </submittedName>
</protein>
<dbReference type="InParanoid" id="A0A482WP13"/>
<evidence type="ECO:0000313" key="1">
    <source>
        <dbReference type="EMBL" id="RZF35284.1"/>
    </source>
</evidence>
<dbReference type="EMBL" id="QKKF02028976">
    <property type="protein sequence ID" value="RZF35284.1"/>
    <property type="molecule type" value="Genomic_DNA"/>
</dbReference>
<accession>A0A482WP13</accession>
<dbReference type="AlphaFoldDB" id="A0A482WP13"/>
<comment type="caution">
    <text evidence="1">The sequence shown here is derived from an EMBL/GenBank/DDBJ whole genome shotgun (WGS) entry which is preliminary data.</text>
</comment>
<gene>
    <name evidence="1" type="ORF">LSTR_LSTR015198</name>
</gene>
<name>A0A482WP13_LAOST</name>
<proteinExistence type="predicted"/>
<evidence type="ECO:0000313" key="2">
    <source>
        <dbReference type="Proteomes" id="UP000291343"/>
    </source>
</evidence>
<reference evidence="1 2" key="1">
    <citation type="journal article" date="2017" name="Gigascience">
        <title>Genome sequence of the small brown planthopper, Laodelphax striatellus.</title>
        <authorList>
            <person name="Zhu J."/>
            <person name="Jiang F."/>
            <person name="Wang X."/>
            <person name="Yang P."/>
            <person name="Bao Y."/>
            <person name="Zhao W."/>
            <person name="Wang W."/>
            <person name="Lu H."/>
            <person name="Wang Q."/>
            <person name="Cui N."/>
            <person name="Li J."/>
            <person name="Chen X."/>
            <person name="Luo L."/>
            <person name="Yu J."/>
            <person name="Kang L."/>
            <person name="Cui F."/>
        </authorList>
    </citation>
    <scope>NUCLEOTIDE SEQUENCE [LARGE SCALE GENOMIC DNA]</scope>
    <source>
        <strain evidence="1">Lst14</strain>
    </source>
</reference>
<keyword evidence="2" id="KW-1185">Reference proteome</keyword>
<organism evidence="1 2">
    <name type="scientific">Laodelphax striatellus</name>
    <name type="common">Small brown planthopper</name>
    <name type="synonym">Delphax striatella</name>
    <dbReference type="NCBI Taxonomy" id="195883"/>
    <lineage>
        <taxon>Eukaryota</taxon>
        <taxon>Metazoa</taxon>
        <taxon>Ecdysozoa</taxon>
        <taxon>Arthropoda</taxon>
        <taxon>Hexapoda</taxon>
        <taxon>Insecta</taxon>
        <taxon>Pterygota</taxon>
        <taxon>Neoptera</taxon>
        <taxon>Paraneoptera</taxon>
        <taxon>Hemiptera</taxon>
        <taxon>Auchenorrhyncha</taxon>
        <taxon>Fulgoroidea</taxon>
        <taxon>Delphacidae</taxon>
        <taxon>Criomorphinae</taxon>
        <taxon>Laodelphax</taxon>
    </lineage>
</organism>
<dbReference type="Proteomes" id="UP000291343">
    <property type="component" value="Unassembled WGS sequence"/>
</dbReference>